<reference evidence="3 4" key="1">
    <citation type="submission" date="2018-01" db="EMBL/GenBank/DDBJ databases">
        <title>Draft genome sequence of Nonomuraea sp. KC333.</title>
        <authorList>
            <person name="Sahin N."/>
            <person name="Saygin H."/>
            <person name="Ay H."/>
        </authorList>
    </citation>
    <scope>NUCLEOTIDE SEQUENCE [LARGE SCALE GENOMIC DNA]</scope>
    <source>
        <strain evidence="3 4">KC333</strain>
    </source>
</reference>
<evidence type="ECO:0000256" key="1">
    <source>
        <dbReference type="SAM" id="Phobius"/>
    </source>
</evidence>
<comment type="caution">
    <text evidence="3">The sequence shown here is derived from an EMBL/GenBank/DDBJ whole genome shotgun (WGS) entry which is preliminary data.</text>
</comment>
<dbReference type="OrthoDB" id="2388539at2"/>
<feature type="transmembrane region" description="Helical" evidence="1">
    <location>
        <begin position="131"/>
        <end position="152"/>
    </location>
</feature>
<feature type="transmembrane region" description="Helical" evidence="1">
    <location>
        <begin position="12"/>
        <end position="31"/>
    </location>
</feature>
<protein>
    <recommendedName>
        <fullName evidence="2">DUF418 domain-containing protein</fullName>
    </recommendedName>
</protein>
<feature type="transmembrane region" description="Helical" evidence="1">
    <location>
        <begin position="329"/>
        <end position="349"/>
    </location>
</feature>
<dbReference type="PANTHER" id="PTHR30590:SF2">
    <property type="entry name" value="INNER MEMBRANE PROTEIN"/>
    <property type="match status" value="1"/>
</dbReference>
<dbReference type="PANTHER" id="PTHR30590">
    <property type="entry name" value="INNER MEMBRANE PROTEIN"/>
    <property type="match status" value="1"/>
</dbReference>
<keyword evidence="4" id="KW-1185">Reference proteome</keyword>
<organism evidence="3 4">
    <name type="scientific">Nonomuraea aridisoli</name>
    <dbReference type="NCBI Taxonomy" id="2070368"/>
    <lineage>
        <taxon>Bacteria</taxon>
        <taxon>Bacillati</taxon>
        <taxon>Actinomycetota</taxon>
        <taxon>Actinomycetes</taxon>
        <taxon>Streptosporangiales</taxon>
        <taxon>Streptosporangiaceae</taxon>
        <taxon>Nonomuraea</taxon>
    </lineage>
</organism>
<sequence>MAARALAPDLARGVMLLAIALAHAPLFVVTVNRGSAVANEIAGFFYLIFVHNHARPMFAFLFGYALVQLMDRQLRRGSDWVSIRKLQRRRGWWLVVIGFVHVAVLVPIDILAVYGVAAVLLAGLLRAKDTLLVWATGISLAVSTFVVGFPMWRAMSHHVAAYTLGTIAVGDKDFGEMFLARIQNWPYGVAVGVVSIIPGVIAGMWAARRRLLEQPAQHRRFLLRAAVLTTVVSVAGGVPAALIQEGEWTQPSEAAVWIAALAQALTGFVGGIGMAAIMALVAIVAVRRRKLLTTAVEALGQRSLSLYLFQSVAFVAVFHPYGLGLQDELGLTGALGVAAATWLVSLVIADLMRRGGHRGPAEILLRRLAYRR</sequence>
<feature type="transmembrane region" description="Helical" evidence="1">
    <location>
        <begin position="221"/>
        <end position="243"/>
    </location>
</feature>
<feature type="transmembrane region" description="Helical" evidence="1">
    <location>
        <begin position="92"/>
        <end position="125"/>
    </location>
</feature>
<dbReference type="Proteomes" id="UP000249304">
    <property type="component" value="Unassembled WGS sequence"/>
</dbReference>
<accession>A0A2W2G5R1</accession>
<dbReference type="EMBL" id="POUD01000010">
    <property type="protein sequence ID" value="PZG22234.1"/>
    <property type="molecule type" value="Genomic_DNA"/>
</dbReference>
<evidence type="ECO:0000313" key="4">
    <source>
        <dbReference type="Proteomes" id="UP000249304"/>
    </source>
</evidence>
<feature type="domain" description="DUF418" evidence="2">
    <location>
        <begin position="206"/>
        <end position="371"/>
    </location>
</feature>
<dbReference type="Pfam" id="PF04235">
    <property type="entry name" value="DUF418"/>
    <property type="match status" value="1"/>
</dbReference>
<dbReference type="InterPro" id="IPR052529">
    <property type="entry name" value="Bact_Transport_Assoc"/>
</dbReference>
<gene>
    <name evidence="3" type="ORF">C1J01_04395</name>
</gene>
<feature type="transmembrane region" description="Helical" evidence="1">
    <location>
        <begin position="43"/>
        <end position="67"/>
    </location>
</feature>
<keyword evidence="1" id="KW-1133">Transmembrane helix</keyword>
<name>A0A2W2G5R1_9ACTN</name>
<dbReference type="InterPro" id="IPR007349">
    <property type="entry name" value="DUF418"/>
</dbReference>
<feature type="transmembrane region" description="Helical" evidence="1">
    <location>
        <begin position="304"/>
        <end position="323"/>
    </location>
</feature>
<feature type="transmembrane region" description="Helical" evidence="1">
    <location>
        <begin position="255"/>
        <end position="283"/>
    </location>
</feature>
<evidence type="ECO:0000259" key="2">
    <source>
        <dbReference type="Pfam" id="PF04235"/>
    </source>
</evidence>
<keyword evidence="1" id="KW-0472">Membrane</keyword>
<evidence type="ECO:0000313" key="3">
    <source>
        <dbReference type="EMBL" id="PZG22234.1"/>
    </source>
</evidence>
<dbReference type="AlphaFoldDB" id="A0A2W2G5R1"/>
<feature type="transmembrane region" description="Helical" evidence="1">
    <location>
        <begin position="185"/>
        <end position="207"/>
    </location>
</feature>
<keyword evidence="1" id="KW-0812">Transmembrane</keyword>
<proteinExistence type="predicted"/>